<dbReference type="OrthoDB" id="346907at2759"/>
<dbReference type="PROSITE" id="PS50011">
    <property type="entry name" value="PROTEIN_KINASE_DOM"/>
    <property type="match status" value="1"/>
</dbReference>
<gene>
    <name evidence="2" type="ORF">BD410DRAFT_721802</name>
</gene>
<dbReference type="InterPro" id="IPR011009">
    <property type="entry name" value="Kinase-like_dom_sf"/>
</dbReference>
<dbReference type="GO" id="GO:0005524">
    <property type="term" value="F:ATP binding"/>
    <property type="evidence" value="ECO:0007669"/>
    <property type="project" value="InterPro"/>
</dbReference>
<evidence type="ECO:0000313" key="3">
    <source>
        <dbReference type="Proteomes" id="UP000294933"/>
    </source>
</evidence>
<dbReference type="EMBL" id="ML170172">
    <property type="protein sequence ID" value="TDL23092.1"/>
    <property type="molecule type" value="Genomic_DNA"/>
</dbReference>
<reference evidence="2 3" key="1">
    <citation type="submission" date="2018-06" db="EMBL/GenBank/DDBJ databases">
        <title>A transcriptomic atlas of mushroom development highlights an independent origin of complex multicellularity.</title>
        <authorList>
            <consortium name="DOE Joint Genome Institute"/>
            <person name="Krizsan K."/>
            <person name="Almasi E."/>
            <person name="Merenyi Z."/>
            <person name="Sahu N."/>
            <person name="Viragh M."/>
            <person name="Koszo T."/>
            <person name="Mondo S."/>
            <person name="Kiss B."/>
            <person name="Balint B."/>
            <person name="Kues U."/>
            <person name="Barry K."/>
            <person name="Hegedus J.C."/>
            <person name="Henrissat B."/>
            <person name="Johnson J."/>
            <person name="Lipzen A."/>
            <person name="Ohm R."/>
            <person name="Nagy I."/>
            <person name="Pangilinan J."/>
            <person name="Yan J."/>
            <person name="Xiong Y."/>
            <person name="Grigoriev I.V."/>
            <person name="Hibbett D.S."/>
            <person name="Nagy L.G."/>
        </authorList>
    </citation>
    <scope>NUCLEOTIDE SEQUENCE [LARGE SCALE GENOMIC DNA]</scope>
    <source>
        <strain evidence="2 3">SZMC22713</strain>
    </source>
</reference>
<proteinExistence type="predicted"/>
<dbReference type="InterPro" id="IPR000719">
    <property type="entry name" value="Prot_kinase_dom"/>
</dbReference>
<evidence type="ECO:0000259" key="1">
    <source>
        <dbReference type="PROSITE" id="PS50011"/>
    </source>
</evidence>
<organism evidence="2 3">
    <name type="scientific">Rickenella mellea</name>
    <dbReference type="NCBI Taxonomy" id="50990"/>
    <lineage>
        <taxon>Eukaryota</taxon>
        <taxon>Fungi</taxon>
        <taxon>Dikarya</taxon>
        <taxon>Basidiomycota</taxon>
        <taxon>Agaricomycotina</taxon>
        <taxon>Agaricomycetes</taxon>
        <taxon>Hymenochaetales</taxon>
        <taxon>Rickenellaceae</taxon>
        <taxon>Rickenella</taxon>
    </lineage>
</organism>
<keyword evidence="3" id="KW-1185">Reference proteome</keyword>
<dbReference type="Proteomes" id="UP000294933">
    <property type="component" value="Unassembled WGS sequence"/>
</dbReference>
<sequence length="90" mass="9738">SNVLMDEQHHASLSDFGLSVFAKDPELTDTSQSSAVGVALRWAAPELYNFGDNSPSLTPWSDVYSFESVALEVSNTSPPLCDSVLMLETN</sequence>
<feature type="domain" description="Protein kinase" evidence="1">
    <location>
        <begin position="1"/>
        <end position="90"/>
    </location>
</feature>
<dbReference type="VEuPathDB" id="FungiDB:BD410DRAFT_721802"/>
<dbReference type="Pfam" id="PF07714">
    <property type="entry name" value="PK_Tyr_Ser-Thr"/>
    <property type="match status" value="1"/>
</dbReference>
<dbReference type="AlphaFoldDB" id="A0A4Y7Q7I8"/>
<evidence type="ECO:0000313" key="2">
    <source>
        <dbReference type="EMBL" id="TDL23092.1"/>
    </source>
</evidence>
<accession>A0A4Y7Q7I8</accession>
<dbReference type="SUPFAM" id="SSF56112">
    <property type="entry name" value="Protein kinase-like (PK-like)"/>
    <property type="match status" value="1"/>
</dbReference>
<name>A0A4Y7Q7I8_9AGAM</name>
<feature type="non-terminal residue" evidence="2">
    <location>
        <position position="1"/>
    </location>
</feature>
<protein>
    <recommendedName>
        <fullName evidence="1">Protein kinase domain-containing protein</fullName>
    </recommendedName>
</protein>
<dbReference type="GO" id="GO:0004672">
    <property type="term" value="F:protein kinase activity"/>
    <property type="evidence" value="ECO:0007669"/>
    <property type="project" value="InterPro"/>
</dbReference>
<dbReference type="Gene3D" id="1.10.510.10">
    <property type="entry name" value="Transferase(Phosphotransferase) domain 1"/>
    <property type="match status" value="1"/>
</dbReference>
<dbReference type="InterPro" id="IPR001245">
    <property type="entry name" value="Ser-Thr/Tyr_kinase_cat_dom"/>
</dbReference>